<dbReference type="PANTHER" id="PTHR34218:SF4">
    <property type="entry name" value="ACYL-HOMOSERINE LACTONE ACYLASE QUIP"/>
    <property type="match status" value="1"/>
</dbReference>
<dbReference type="AlphaFoldDB" id="A0AAD5PLF1"/>
<proteinExistence type="predicted"/>
<organism evidence="1 2">
    <name type="scientific">Daphnia sinensis</name>
    <dbReference type="NCBI Taxonomy" id="1820382"/>
    <lineage>
        <taxon>Eukaryota</taxon>
        <taxon>Metazoa</taxon>
        <taxon>Ecdysozoa</taxon>
        <taxon>Arthropoda</taxon>
        <taxon>Crustacea</taxon>
        <taxon>Branchiopoda</taxon>
        <taxon>Diplostraca</taxon>
        <taxon>Cladocera</taxon>
        <taxon>Anomopoda</taxon>
        <taxon>Daphniidae</taxon>
        <taxon>Daphnia</taxon>
        <taxon>Daphnia similis group</taxon>
    </lineage>
</organism>
<reference evidence="1" key="1">
    <citation type="submission" date="2022-05" db="EMBL/GenBank/DDBJ databases">
        <title>A multi-omics perspective on studying reproductive biology in Daphnia sinensis.</title>
        <authorList>
            <person name="Jia J."/>
        </authorList>
    </citation>
    <scope>NUCLEOTIDE SEQUENCE</scope>
    <source>
        <strain evidence="1">WSL</strain>
    </source>
</reference>
<dbReference type="Gene3D" id="2.30.120.10">
    <property type="match status" value="1"/>
</dbReference>
<dbReference type="Gene3D" id="3.60.20.10">
    <property type="entry name" value="Glutamine Phosphoribosylpyrophosphate, subunit 1, domain 1"/>
    <property type="match status" value="1"/>
</dbReference>
<keyword evidence="2" id="KW-1185">Reference proteome</keyword>
<gene>
    <name evidence="1" type="ORF">GHT06_004123</name>
</gene>
<dbReference type="Pfam" id="PF01804">
    <property type="entry name" value="Penicil_amidase"/>
    <property type="match status" value="1"/>
</dbReference>
<evidence type="ECO:0000313" key="2">
    <source>
        <dbReference type="Proteomes" id="UP000820818"/>
    </source>
</evidence>
<evidence type="ECO:0000313" key="1">
    <source>
        <dbReference type="EMBL" id="KAI9549568.1"/>
    </source>
</evidence>
<sequence>MDPVIESGKLWEFEALAISKPDSIDYPADPLVIDPLPQPAEGAGSNNWAVSGSKTKSGNPILSNDPHLGLNLPSLWYSMQLTTPEHSAKGATLPGALGIISGFNENIAWGVTNATKDARDWYKITFQDDTRKAYKYGDEWKKTNFRIEEIKINGQEAFLDTVVYTHYGPVVYDRSFGSDRQDVNFALKWTVHMGSNEQKNIHGIE</sequence>
<comment type="caution">
    <text evidence="1">The sequence shown here is derived from an EMBL/GenBank/DDBJ whole genome shotgun (WGS) entry which is preliminary data.</text>
</comment>
<dbReference type="Proteomes" id="UP000820818">
    <property type="component" value="Unassembled WGS sequence"/>
</dbReference>
<dbReference type="SUPFAM" id="SSF56235">
    <property type="entry name" value="N-terminal nucleophile aminohydrolases (Ntn hydrolases)"/>
    <property type="match status" value="1"/>
</dbReference>
<dbReference type="InterPro" id="IPR002692">
    <property type="entry name" value="S45"/>
</dbReference>
<dbReference type="GO" id="GO:0016787">
    <property type="term" value="F:hydrolase activity"/>
    <property type="evidence" value="ECO:0007669"/>
    <property type="project" value="InterPro"/>
</dbReference>
<dbReference type="InterPro" id="IPR043146">
    <property type="entry name" value="Penicillin_amidase_N_B-knob"/>
</dbReference>
<dbReference type="EMBL" id="WJBH02000295">
    <property type="protein sequence ID" value="KAI9549568.1"/>
    <property type="molecule type" value="Genomic_DNA"/>
</dbReference>
<dbReference type="PANTHER" id="PTHR34218">
    <property type="entry name" value="PEPTIDASE S45 PENICILLIN AMIDASE"/>
    <property type="match status" value="1"/>
</dbReference>
<accession>A0AAD5PLF1</accession>
<name>A0AAD5PLF1_9CRUS</name>
<protein>
    <submittedName>
        <fullName evidence="1">Peptidase S45 penicillin amidase</fullName>
    </submittedName>
</protein>
<dbReference type="InterPro" id="IPR029055">
    <property type="entry name" value="Ntn_hydrolases_N"/>
</dbReference>
<dbReference type="GO" id="GO:0017000">
    <property type="term" value="P:antibiotic biosynthetic process"/>
    <property type="evidence" value="ECO:0007669"/>
    <property type="project" value="InterPro"/>
</dbReference>